<protein>
    <submittedName>
        <fullName evidence="2">Uncharacterized protein</fullName>
    </submittedName>
</protein>
<dbReference type="Proteomes" id="UP000076967">
    <property type="component" value="Unassembled WGS sequence"/>
</dbReference>
<gene>
    <name evidence="2" type="ORF">PGLA_10435</name>
</gene>
<dbReference type="STRING" id="494026.PGLA_10435"/>
<reference evidence="2 3" key="1">
    <citation type="submission" date="2016-03" db="EMBL/GenBank/DDBJ databases">
        <title>Draft genome sequence of Paenibacillus glacialis DSM 22343.</title>
        <authorList>
            <person name="Shin S.-K."/>
            <person name="Yi H."/>
        </authorList>
    </citation>
    <scope>NUCLEOTIDE SEQUENCE [LARGE SCALE GENOMIC DNA]</scope>
    <source>
        <strain evidence="2 3">DSM 22343</strain>
    </source>
</reference>
<dbReference type="EMBL" id="LVJH01000017">
    <property type="protein sequence ID" value="OAB42870.1"/>
    <property type="molecule type" value="Genomic_DNA"/>
</dbReference>
<evidence type="ECO:0000313" key="2">
    <source>
        <dbReference type="EMBL" id="OAB42870.1"/>
    </source>
</evidence>
<proteinExistence type="predicted"/>
<evidence type="ECO:0000313" key="3">
    <source>
        <dbReference type="Proteomes" id="UP000076967"/>
    </source>
</evidence>
<keyword evidence="1" id="KW-0472">Membrane</keyword>
<feature type="transmembrane region" description="Helical" evidence="1">
    <location>
        <begin position="84"/>
        <end position="104"/>
    </location>
</feature>
<name>A0A162Q499_9BACL</name>
<keyword evidence="1" id="KW-1133">Transmembrane helix</keyword>
<comment type="caution">
    <text evidence="2">The sequence shown here is derived from an EMBL/GenBank/DDBJ whole genome shotgun (WGS) entry which is preliminary data.</text>
</comment>
<feature type="transmembrane region" description="Helical" evidence="1">
    <location>
        <begin position="61"/>
        <end position="78"/>
    </location>
</feature>
<dbReference type="AlphaFoldDB" id="A0A162Q499"/>
<accession>A0A162Q499</accession>
<keyword evidence="3" id="KW-1185">Reference proteome</keyword>
<organism evidence="2 3">
    <name type="scientific">Paenibacillus glacialis</name>
    <dbReference type="NCBI Taxonomy" id="494026"/>
    <lineage>
        <taxon>Bacteria</taxon>
        <taxon>Bacillati</taxon>
        <taxon>Bacillota</taxon>
        <taxon>Bacilli</taxon>
        <taxon>Bacillales</taxon>
        <taxon>Paenibacillaceae</taxon>
        <taxon>Paenibacillus</taxon>
    </lineage>
</organism>
<keyword evidence="1" id="KW-0812">Transmembrane</keyword>
<evidence type="ECO:0000256" key="1">
    <source>
        <dbReference type="SAM" id="Phobius"/>
    </source>
</evidence>
<sequence>MKKVHCQHCAKHIEDRGDLVVVQKGIWGIEPYHNTKCYGAVAKGLSGLLVSGPINSKVNRLSIIFTAIITIVAFFLNIPGVVKLVVLFYLLYVVSIRAWSWFNYERHLST</sequence>